<feature type="domain" description="Helicase C-terminal" evidence="6">
    <location>
        <begin position="807"/>
        <end position="967"/>
    </location>
</feature>
<evidence type="ECO:0000259" key="5">
    <source>
        <dbReference type="PROSITE" id="PS51192"/>
    </source>
</evidence>
<protein>
    <recommendedName>
        <fullName evidence="9">Helicase C-terminal domain-containing protein</fullName>
    </recommendedName>
</protein>
<dbReference type="InParanoid" id="E4V632"/>
<dbReference type="CDD" id="cd18793">
    <property type="entry name" value="SF2_C_SNF"/>
    <property type="match status" value="1"/>
</dbReference>
<gene>
    <name evidence="7" type="ORF">MGYG_08572</name>
</gene>
<dbReference type="eggNOG" id="KOG0384">
    <property type="taxonomic scope" value="Eukaryota"/>
</dbReference>
<dbReference type="SMART" id="SM00490">
    <property type="entry name" value="HELICc"/>
    <property type="match status" value="1"/>
</dbReference>
<dbReference type="GeneID" id="10024895"/>
<dbReference type="InterPro" id="IPR050628">
    <property type="entry name" value="SNF2_RAD54_helicase_TF"/>
</dbReference>
<dbReference type="InterPro" id="IPR027417">
    <property type="entry name" value="P-loop_NTPase"/>
</dbReference>
<dbReference type="EMBL" id="DS989830">
    <property type="protein sequence ID" value="EFR05557.1"/>
    <property type="molecule type" value="Genomic_DNA"/>
</dbReference>
<dbReference type="Pfam" id="PF00176">
    <property type="entry name" value="SNF2-rel_dom"/>
    <property type="match status" value="1"/>
</dbReference>
<dbReference type="GO" id="GO:0008094">
    <property type="term" value="F:ATP-dependent activity, acting on DNA"/>
    <property type="evidence" value="ECO:0007669"/>
    <property type="project" value="TreeGrafter"/>
</dbReference>
<dbReference type="InterPro" id="IPR001650">
    <property type="entry name" value="Helicase_C-like"/>
</dbReference>
<dbReference type="GO" id="GO:0005524">
    <property type="term" value="F:ATP binding"/>
    <property type="evidence" value="ECO:0007669"/>
    <property type="project" value="UniProtKB-KW"/>
</dbReference>
<dbReference type="GO" id="GO:0005634">
    <property type="term" value="C:nucleus"/>
    <property type="evidence" value="ECO:0007669"/>
    <property type="project" value="TreeGrafter"/>
</dbReference>
<feature type="region of interest" description="Disordered" evidence="4">
    <location>
        <begin position="1205"/>
        <end position="1256"/>
    </location>
</feature>
<evidence type="ECO:0000256" key="1">
    <source>
        <dbReference type="ARBA" id="ARBA00022741"/>
    </source>
</evidence>
<evidence type="ECO:0000256" key="3">
    <source>
        <dbReference type="ARBA" id="ARBA00022840"/>
    </source>
</evidence>
<dbReference type="Pfam" id="PF00271">
    <property type="entry name" value="Helicase_C"/>
    <property type="match status" value="1"/>
</dbReference>
<evidence type="ECO:0000259" key="6">
    <source>
        <dbReference type="PROSITE" id="PS51194"/>
    </source>
</evidence>
<dbReference type="Gene3D" id="3.40.50.10810">
    <property type="entry name" value="Tandem AAA-ATPase domain"/>
    <property type="match status" value="1"/>
</dbReference>
<dbReference type="RefSeq" id="XP_003169664.1">
    <property type="nucleotide sequence ID" value="XM_003169616.1"/>
</dbReference>
<keyword evidence="2" id="KW-0378">Hydrolase</keyword>
<dbReference type="OrthoDB" id="2117591at2759"/>
<feature type="region of interest" description="Disordered" evidence="4">
    <location>
        <begin position="1112"/>
        <end position="1142"/>
    </location>
</feature>
<dbReference type="InterPro" id="IPR038718">
    <property type="entry name" value="SNF2-like_sf"/>
</dbReference>
<dbReference type="InterPro" id="IPR014001">
    <property type="entry name" value="Helicase_ATP-bd"/>
</dbReference>
<dbReference type="GO" id="GO:0006281">
    <property type="term" value="P:DNA repair"/>
    <property type="evidence" value="ECO:0007669"/>
    <property type="project" value="TreeGrafter"/>
</dbReference>
<dbReference type="HOGENOM" id="CLU_265266_0_0_1"/>
<dbReference type="InterPro" id="IPR049730">
    <property type="entry name" value="SNF2/RAD54-like_C"/>
</dbReference>
<sequence>MAPSMYSSLGWNLVDTDSMIEIKIIGDLQQSKLTNAGKGNALLRSSRPRMAGYLGLSSTSALDDIIDKDPVKTLLKDWVGEFRLQGKASTKNLNQIIARLEDKLEHKELLSVTRPSTAEKNAATEQRFYAWTVIQIILQSELDCFEGSKPCEFGAQIQAEDVHRAYALCCNYQKSYAATKSTRQQSKPAVLPAFSTGPTQADPETNSKENTLEKLLIESTVPHSDLDAKFECDEVEELEEIRDDAMGESESQRRVGILLVKSATNVAPRQLMTNQTRQLVISNIIGLVKASNEDVKDVTLDMSASMSAAIECNENRQETDIGDEATLRIKTSIEVGEQNKARIRARYLAAAEHLGLDPQKPSIGQHLTLRAWQVEGVSWMIRQEESKIKSGILNDSCGLGKTIQALSLVYLAGIKRTSNHRPTIIVANNACLDVWTTEVKTRFSGLLTLYIFHGSNARSTTDTFRKTHTVDDISTILTKHTPDDPKSSLVVVLTTYQTWYHRTRTTEDDTEHETEAIESSANQESPSQVCKFHGAFARAICDEGHYLKNSSAKQNQHWRSMSYESVWLLTATPFLNKVSDLMGYLQLIHQEEWAVFKWNSFDAKDEIRYQIRKVCKKDIMARKIVPVELLDPNLFKTLMVKGDLESVDSHLLVPRIMAAISIARGMSTLTVNNQDASLPIMAVGSTIPKYKITTVEIEHTEFSKTMHDLYFERLLPELHPGVEANKDRPRMNMHIFRMLSAICIDPKLYILDHRLRVTLASEVRRWQNQFGDVGASFYYANSTRETCAVPPASRAEMALYLARSAPKLCYLVKLLTQKKGKKCLVFLKSPMTLWLALLLLDLLEFKALVIHAGMDADEREQAARNFNDPAHDCQVLLTTYACGGVGLNLHGDCNTVILVEPALNVNTIIQAIGRLHRLGQQQEQEVFILFLQHSWDRFIEHNSAKKMVGQIVADNADMFDKFLAEIQARVEHKWMSLPSERNQYNEATAKIVNSACIRLKSDFLNYAANSMLMQMLGQKHSRLAWREPKTLGYQDCMEPTKTWEEYLAQTVSQIISEVDEDDADPDSEVGTEVATEDDGAEIATEDGAEITTEEAGIGCTGDMGVELDDNSGEGLETAEFGEDARDGNEGGVATPRGDLGDLDLGDSIPNPDAKFTAECGRLAQMQQDLEAYLKTIQEQDGSDEDNGLGASTGLRGTIEVLKVASVSEDGGAADSKSEGSVLGSGGSTPRQSSRKRKTRFGSLVGLTTPVSKRQRK</sequence>
<dbReference type="STRING" id="535722.E4V632"/>
<dbReference type="InterPro" id="IPR000330">
    <property type="entry name" value="SNF2_N"/>
</dbReference>
<proteinExistence type="predicted"/>
<dbReference type="PANTHER" id="PTHR45626">
    <property type="entry name" value="TRANSCRIPTION TERMINATION FACTOR 2-RELATED"/>
    <property type="match status" value="1"/>
</dbReference>
<evidence type="ECO:0008006" key="9">
    <source>
        <dbReference type="Google" id="ProtNLM"/>
    </source>
</evidence>
<feature type="domain" description="Helicase ATP-binding" evidence="5">
    <location>
        <begin position="382"/>
        <end position="591"/>
    </location>
</feature>
<dbReference type="Gene3D" id="3.40.50.300">
    <property type="entry name" value="P-loop containing nucleotide triphosphate hydrolases"/>
    <property type="match status" value="1"/>
</dbReference>
<feature type="region of interest" description="Disordered" evidence="4">
    <location>
        <begin position="504"/>
        <end position="525"/>
    </location>
</feature>
<dbReference type="Proteomes" id="UP000002669">
    <property type="component" value="Unassembled WGS sequence"/>
</dbReference>
<dbReference type="PROSITE" id="PS51194">
    <property type="entry name" value="HELICASE_CTER"/>
    <property type="match status" value="1"/>
</dbReference>
<dbReference type="GO" id="GO:0016787">
    <property type="term" value="F:hydrolase activity"/>
    <property type="evidence" value="ECO:0007669"/>
    <property type="project" value="UniProtKB-KW"/>
</dbReference>
<dbReference type="SMART" id="SM00487">
    <property type="entry name" value="DEXDc"/>
    <property type="match status" value="1"/>
</dbReference>
<evidence type="ECO:0000313" key="7">
    <source>
        <dbReference type="EMBL" id="EFR05557.1"/>
    </source>
</evidence>
<dbReference type="AlphaFoldDB" id="E4V632"/>
<keyword evidence="3" id="KW-0067">ATP-binding</keyword>
<evidence type="ECO:0000256" key="4">
    <source>
        <dbReference type="SAM" id="MobiDB-lite"/>
    </source>
</evidence>
<accession>E4V632</accession>
<evidence type="ECO:0000313" key="8">
    <source>
        <dbReference type="Proteomes" id="UP000002669"/>
    </source>
</evidence>
<evidence type="ECO:0000256" key="2">
    <source>
        <dbReference type="ARBA" id="ARBA00022801"/>
    </source>
</evidence>
<reference evidence="8" key="1">
    <citation type="journal article" date="2012" name="MBio">
        <title>Comparative genome analysis of Trichophyton rubrum and related dermatophytes reveals candidate genes involved in infection.</title>
        <authorList>
            <person name="Martinez D.A."/>
            <person name="Oliver B.G."/>
            <person name="Graeser Y."/>
            <person name="Goldberg J.M."/>
            <person name="Li W."/>
            <person name="Martinez-Rossi N.M."/>
            <person name="Monod M."/>
            <person name="Shelest E."/>
            <person name="Barton R.C."/>
            <person name="Birch E."/>
            <person name="Brakhage A.A."/>
            <person name="Chen Z."/>
            <person name="Gurr S.J."/>
            <person name="Heiman D."/>
            <person name="Heitman J."/>
            <person name="Kosti I."/>
            <person name="Rossi A."/>
            <person name="Saif S."/>
            <person name="Samalova M."/>
            <person name="Saunders C.W."/>
            <person name="Shea T."/>
            <person name="Summerbell R.C."/>
            <person name="Xu J."/>
            <person name="Young S."/>
            <person name="Zeng Q."/>
            <person name="Birren B.W."/>
            <person name="Cuomo C.A."/>
            <person name="White T.C."/>
        </authorList>
    </citation>
    <scope>NUCLEOTIDE SEQUENCE [LARGE SCALE GENOMIC DNA]</scope>
    <source>
        <strain evidence="8">ATCC MYA-4604 / CBS 118893</strain>
    </source>
</reference>
<keyword evidence="8" id="KW-1185">Reference proteome</keyword>
<dbReference type="SUPFAM" id="SSF52540">
    <property type="entry name" value="P-loop containing nucleoside triphosphate hydrolases"/>
    <property type="match status" value="2"/>
</dbReference>
<keyword evidence="1" id="KW-0547">Nucleotide-binding</keyword>
<dbReference type="PROSITE" id="PS51192">
    <property type="entry name" value="HELICASE_ATP_BIND_1"/>
    <property type="match status" value="1"/>
</dbReference>
<organism evidence="8">
    <name type="scientific">Arthroderma gypseum (strain ATCC MYA-4604 / CBS 118893)</name>
    <name type="common">Microsporum gypseum</name>
    <dbReference type="NCBI Taxonomy" id="535722"/>
    <lineage>
        <taxon>Eukaryota</taxon>
        <taxon>Fungi</taxon>
        <taxon>Dikarya</taxon>
        <taxon>Ascomycota</taxon>
        <taxon>Pezizomycotina</taxon>
        <taxon>Eurotiomycetes</taxon>
        <taxon>Eurotiomycetidae</taxon>
        <taxon>Onygenales</taxon>
        <taxon>Arthrodermataceae</taxon>
        <taxon>Nannizzia</taxon>
    </lineage>
</organism>
<dbReference type="VEuPathDB" id="FungiDB:MGYG_08572"/>
<dbReference type="PANTHER" id="PTHR45626:SF14">
    <property type="entry name" value="ATP-DEPENDENT DNA HELICASE (EUROFUNG)"/>
    <property type="match status" value="1"/>
</dbReference>
<name>E4V632_ARTGP</name>